<dbReference type="PANTHER" id="PTHR13710:SF105">
    <property type="entry name" value="ATP-DEPENDENT DNA HELICASE Q1"/>
    <property type="match status" value="1"/>
</dbReference>
<evidence type="ECO:0000256" key="2">
    <source>
        <dbReference type="ARBA" id="ARBA00023125"/>
    </source>
</evidence>
<dbReference type="GO" id="GO:0000724">
    <property type="term" value="P:double-strand break repair via homologous recombination"/>
    <property type="evidence" value="ECO:0007669"/>
    <property type="project" value="TreeGrafter"/>
</dbReference>
<dbReference type="GO" id="GO:0043138">
    <property type="term" value="F:3'-5' DNA helicase activity"/>
    <property type="evidence" value="ECO:0007669"/>
    <property type="project" value="UniProtKB-EC"/>
</dbReference>
<keyword evidence="8" id="KW-1185">Reference proteome</keyword>
<dbReference type="EC" id="5.6.2.4" evidence="5"/>
<dbReference type="GO" id="GO:0003677">
    <property type="term" value="F:DNA binding"/>
    <property type="evidence" value="ECO:0007669"/>
    <property type="project" value="UniProtKB-KW"/>
</dbReference>
<feature type="domain" description="Helicase ATP-binding" evidence="6">
    <location>
        <begin position="5"/>
        <end position="176"/>
    </location>
</feature>
<evidence type="ECO:0000256" key="4">
    <source>
        <dbReference type="ARBA" id="ARBA00034617"/>
    </source>
</evidence>
<dbReference type="Pfam" id="PF00270">
    <property type="entry name" value="DEAD"/>
    <property type="match status" value="1"/>
</dbReference>
<comment type="catalytic activity">
    <reaction evidence="4">
        <text>Couples ATP hydrolysis with the unwinding of duplex DNA by translocating in the 3'-5' direction.</text>
        <dbReference type="EC" id="5.6.2.4"/>
    </reaction>
</comment>
<dbReference type="SMART" id="SM00487">
    <property type="entry name" value="DEXDc"/>
    <property type="match status" value="1"/>
</dbReference>
<evidence type="ECO:0000256" key="1">
    <source>
        <dbReference type="ARBA" id="ARBA00005446"/>
    </source>
</evidence>
<dbReference type="InterPro" id="IPR011545">
    <property type="entry name" value="DEAD/DEAH_box_helicase_dom"/>
</dbReference>
<dbReference type="GO" id="GO:0009378">
    <property type="term" value="F:four-way junction helicase activity"/>
    <property type="evidence" value="ECO:0007669"/>
    <property type="project" value="TreeGrafter"/>
</dbReference>
<comment type="caution">
    <text evidence="7">The sequence shown here is derived from an EMBL/GenBank/DDBJ whole genome shotgun (WGS) entry which is preliminary data.</text>
</comment>
<proteinExistence type="inferred from homology"/>
<dbReference type="PROSITE" id="PS51192">
    <property type="entry name" value="HELICASE_ATP_BIND_1"/>
    <property type="match status" value="1"/>
</dbReference>
<dbReference type="Proteomes" id="UP001215280">
    <property type="component" value="Unassembled WGS sequence"/>
</dbReference>
<evidence type="ECO:0000256" key="3">
    <source>
        <dbReference type="ARBA" id="ARBA00023235"/>
    </source>
</evidence>
<feature type="non-terminal residue" evidence="7">
    <location>
        <position position="1"/>
    </location>
</feature>
<keyword evidence="7" id="KW-0378">Hydrolase</keyword>
<sequence length="193" mass="21744">QGELIRRLHQGYDSLMLAGTGYGKSIIFEGLAALNKAKIVIVICPLKALERDQVNEAQKKGLKAVMVNEDTVSPEVWAGLRQGHANLYYVSLEMALSSSFIQLWQDRSFHQRVQALVIDEAHCIIEWGDDFRKEYSGLARLRDYIGQETPIVAATATCDTEAFNVIWKSLKFGCQPFWGIDVSIDRSNLVYMT</sequence>
<keyword evidence="2" id="KW-0238">DNA-binding</keyword>
<organism evidence="7 8">
    <name type="scientific">Mycena maculata</name>
    <dbReference type="NCBI Taxonomy" id="230809"/>
    <lineage>
        <taxon>Eukaryota</taxon>
        <taxon>Fungi</taxon>
        <taxon>Dikarya</taxon>
        <taxon>Basidiomycota</taxon>
        <taxon>Agaricomycotina</taxon>
        <taxon>Agaricomycetes</taxon>
        <taxon>Agaricomycetidae</taxon>
        <taxon>Agaricales</taxon>
        <taxon>Marasmiineae</taxon>
        <taxon>Mycenaceae</taxon>
        <taxon>Mycena</taxon>
    </lineage>
</organism>
<accession>A0AAD7NYQ2</accession>
<keyword evidence="3" id="KW-0413">Isomerase</keyword>
<dbReference type="InterPro" id="IPR027417">
    <property type="entry name" value="P-loop_NTPase"/>
</dbReference>
<evidence type="ECO:0000313" key="7">
    <source>
        <dbReference type="EMBL" id="KAJ7780672.1"/>
    </source>
</evidence>
<gene>
    <name evidence="7" type="ORF">DFH07DRAFT_729076</name>
</gene>
<dbReference type="GO" id="GO:0005694">
    <property type="term" value="C:chromosome"/>
    <property type="evidence" value="ECO:0007669"/>
    <property type="project" value="TreeGrafter"/>
</dbReference>
<dbReference type="GO" id="GO:0005524">
    <property type="term" value="F:ATP binding"/>
    <property type="evidence" value="ECO:0007669"/>
    <property type="project" value="InterPro"/>
</dbReference>
<evidence type="ECO:0000259" key="6">
    <source>
        <dbReference type="PROSITE" id="PS51192"/>
    </source>
</evidence>
<reference evidence="7" key="1">
    <citation type="submission" date="2023-03" db="EMBL/GenBank/DDBJ databases">
        <title>Massive genome expansion in bonnet fungi (Mycena s.s.) driven by repeated elements and novel gene families across ecological guilds.</title>
        <authorList>
            <consortium name="Lawrence Berkeley National Laboratory"/>
            <person name="Harder C.B."/>
            <person name="Miyauchi S."/>
            <person name="Viragh M."/>
            <person name="Kuo A."/>
            <person name="Thoen E."/>
            <person name="Andreopoulos B."/>
            <person name="Lu D."/>
            <person name="Skrede I."/>
            <person name="Drula E."/>
            <person name="Henrissat B."/>
            <person name="Morin E."/>
            <person name="Kohler A."/>
            <person name="Barry K."/>
            <person name="LaButti K."/>
            <person name="Morin E."/>
            <person name="Salamov A."/>
            <person name="Lipzen A."/>
            <person name="Mereny Z."/>
            <person name="Hegedus B."/>
            <person name="Baldrian P."/>
            <person name="Stursova M."/>
            <person name="Weitz H."/>
            <person name="Taylor A."/>
            <person name="Grigoriev I.V."/>
            <person name="Nagy L.G."/>
            <person name="Martin F."/>
            <person name="Kauserud H."/>
        </authorList>
    </citation>
    <scope>NUCLEOTIDE SEQUENCE</scope>
    <source>
        <strain evidence="7">CBHHK188m</strain>
    </source>
</reference>
<dbReference type="AlphaFoldDB" id="A0AAD7NYQ2"/>
<dbReference type="PANTHER" id="PTHR13710">
    <property type="entry name" value="DNA HELICASE RECQ FAMILY MEMBER"/>
    <property type="match status" value="1"/>
</dbReference>
<dbReference type="Gene3D" id="3.40.50.300">
    <property type="entry name" value="P-loop containing nucleotide triphosphate hydrolases"/>
    <property type="match status" value="1"/>
</dbReference>
<protein>
    <recommendedName>
        <fullName evidence="5">DNA 3'-5' helicase</fullName>
        <ecNumber evidence="5">5.6.2.4</ecNumber>
    </recommendedName>
</protein>
<name>A0AAD7NYQ2_9AGAR</name>
<dbReference type="EMBL" id="JARJLG010000005">
    <property type="protein sequence ID" value="KAJ7780672.1"/>
    <property type="molecule type" value="Genomic_DNA"/>
</dbReference>
<dbReference type="InterPro" id="IPR014001">
    <property type="entry name" value="Helicase_ATP-bd"/>
</dbReference>
<dbReference type="SUPFAM" id="SSF52540">
    <property type="entry name" value="P-loop containing nucleoside triphosphate hydrolases"/>
    <property type="match status" value="1"/>
</dbReference>
<dbReference type="GO" id="GO:0016787">
    <property type="term" value="F:hydrolase activity"/>
    <property type="evidence" value="ECO:0007669"/>
    <property type="project" value="UniProtKB-KW"/>
</dbReference>
<evidence type="ECO:0000313" key="8">
    <source>
        <dbReference type="Proteomes" id="UP001215280"/>
    </source>
</evidence>
<evidence type="ECO:0000256" key="5">
    <source>
        <dbReference type="ARBA" id="ARBA00034808"/>
    </source>
</evidence>
<dbReference type="GO" id="GO:0005737">
    <property type="term" value="C:cytoplasm"/>
    <property type="evidence" value="ECO:0007669"/>
    <property type="project" value="TreeGrafter"/>
</dbReference>
<comment type="similarity">
    <text evidence="1">Belongs to the helicase family. RecQ subfamily.</text>
</comment>